<proteinExistence type="predicted"/>
<gene>
    <name evidence="2" type="ORF">QBC35DRAFT_448487</name>
</gene>
<evidence type="ECO:0000313" key="2">
    <source>
        <dbReference type="EMBL" id="KAK4191206.1"/>
    </source>
</evidence>
<sequence length="221" mass="24673">MGPHLLRARAPRTRQIGGDRSSIESLTADLSQLGIDRSVHTRITTSAGITTSAAGGFQSEQWPHIVQKNPLRANRRNSIPALTTTSITSITTIRLAGTTMGLSHNTRTTTPLLRMAMRKKSTFTSNTLSWTKRKKQCVAADRPRWHYLKPNLIPILSHKLKVRLAINLQHNLNLDPNAHVNFHEVQNRLGRRIPAIERYLVYARASTRSGVKGNDAYEAGM</sequence>
<dbReference type="AlphaFoldDB" id="A0AAN6X0V6"/>
<reference evidence="2" key="1">
    <citation type="journal article" date="2023" name="Mol. Phylogenet. Evol.">
        <title>Genome-scale phylogeny and comparative genomics of the fungal order Sordariales.</title>
        <authorList>
            <person name="Hensen N."/>
            <person name="Bonometti L."/>
            <person name="Westerberg I."/>
            <person name="Brannstrom I.O."/>
            <person name="Guillou S."/>
            <person name="Cros-Aarteil S."/>
            <person name="Calhoun S."/>
            <person name="Haridas S."/>
            <person name="Kuo A."/>
            <person name="Mondo S."/>
            <person name="Pangilinan J."/>
            <person name="Riley R."/>
            <person name="LaButti K."/>
            <person name="Andreopoulos B."/>
            <person name="Lipzen A."/>
            <person name="Chen C."/>
            <person name="Yan M."/>
            <person name="Daum C."/>
            <person name="Ng V."/>
            <person name="Clum A."/>
            <person name="Steindorff A."/>
            <person name="Ohm R.A."/>
            <person name="Martin F."/>
            <person name="Silar P."/>
            <person name="Natvig D.O."/>
            <person name="Lalanne C."/>
            <person name="Gautier V."/>
            <person name="Ament-Velasquez S.L."/>
            <person name="Kruys A."/>
            <person name="Hutchinson M.I."/>
            <person name="Powell A.J."/>
            <person name="Barry K."/>
            <person name="Miller A.N."/>
            <person name="Grigoriev I.V."/>
            <person name="Debuchy R."/>
            <person name="Gladieux P."/>
            <person name="Hiltunen Thoren M."/>
            <person name="Johannesson H."/>
        </authorList>
    </citation>
    <scope>NUCLEOTIDE SEQUENCE</scope>
    <source>
        <strain evidence="2">PSN309</strain>
    </source>
</reference>
<feature type="region of interest" description="Disordered" evidence="1">
    <location>
        <begin position="1"/>
        <end position="21"/>
    </location>
</feature>
<feature type="compositionally biased region" description="Basic residues" evidence="1">
    <location>
        <begin position="1"/>
        <end position="12"/>
    </location>
</feature>
<dbReference type="EMBL" id="MU864360">
    <property type="protein sequence ID" value="KAK4191206.1"/>
    <property type="molecule type" value="Genomic_DNA"/>
</dbReference>
<evidence type="ECO:0000313" key="3">
    <source>
        <dbReference type="Proteomes" id="UP001302126"/>
    </source>
</evidence>
<accession>A0AAN6X0V6</accession>
<protein>
    <submittedName>
        <fullName evidence="2">Uncharacterized protein</fullName>
    </submittedName>
</protein>
<evidence type="ECO:0000256" key="1">
    <source>
        <dbReference type="SAM" id="MobiDB-lite"/>
    </source>
</evidence>
<organism evidence="2 3">
    <name type="scientific">Podospora australis</name>
    <dbReference type="NCBI Taxonomy" id="1536484"/>
    <lineage>
        <taxon>Eukaryota</taxon>
        <taxon>Fungi</taxon>
        <taxon>Dikarya</taxon>
        <taxon>Ascomycota</taxon>
        <taxon>Pezizomycotina</taxon>
        <taxon>Sordariomycetes</taxon>
        <taxon>Sordariomycetidae</taxon>
        <taxon>Sordariales</taxon>
        <taxon>Podosporaceae</taxon>
        <taxon>Podospora</taxon>
    </lineage>
</organism>
<dbReference type="Proteomes" id="UP001302126">
    <property type="component" value="Unassembled WGS sequence"/>
</dbReference>
<comment type="caution">
    <text evidence="2">The sequence shown here is derived from an EMBL/GenBank/DDBJ whole genome shotgun (WGS) entry which is preliminary data.</text>
</comment>
<name>A0AAN6X0V6_9PEZI</name>
<keyword evidence="3" id="KW-1185">Reference proteome</keyword>
<reference evidence="2" key="2">
    <citation type="submission" date="2023-05" db="EMBL/GenBank/DDBJ databases">
        <authorList>
            <consortium name="Lawrence Berkeley National Laboratory"/>
            <person name="Steindorff A."/>
            <person name="Hensen N."/>
            <person name="Bonometti L."/>
            <person name="Westerberg I."/>
            <person name="Brannstrom I.O."/>
            <person name="Guillou S."/>
            <person name="Cros-Aarteil S."/>
            <person name="Calhoun S."/>
            <person name="Haridas S."/>
            <person name="Kuo A."/>
            <person name="Mondo S."/>
            <person name="Pangilinan J."/>
            <person name="Riley R."/>
            <person name="Labutti K."/>
            <person name="Andreopoulos B."/>
            <person name="Lipzen A."/>
            <person name="Chen C."/>
            <person name="Yanf M."/>
            <person name="Daum C."/>
            <person name="Ng V."/>
            <person name="Clum A."/>
            <person name="Ohm R."/>
            <person name="Martin F."/>
            <person name="Silar P."/>
            <person name="Natvig D."/>
            <person name="Lalanne C."/>
            <person name="Gautier V."/>
            <person name="Ament-Velasquez S.L."/>
            <person name="Kruys A."/>
            <person name="Hutchinson M.I."/>
            <person name="Powell A.J."/>
            <person name="Barry K."/>
            <person name="Miller A.N."/>
            <person name="Grigoriev I.V."/>
            <person name="Debuchy R."/>
            <person name="Gladieux P."/>
            <person name="Thoren M.H."/>
            <person name="Johannesson H."/>
        </authorList>
    </citation>
    <scope>NUCLEOTIDE SEQUENCE</scope>
    <source>
        <strain evidence="2">PSN309</strain>
    </source>
</reference>